<dbReference type="InterPro" id="IPR011047">
    <property type="entry name" value="Quinoprotein_ADH-like_sf"/>
</dbReference>
<dbReference type="SUPFAM" id="SSF50998">
    <property type="entry name" value="Quinoprotein alcohol dehydrogenase-like"/>
    <property type="match status" value="1"/>
</dbReference>
<evidence type="ECO:0000313" key="1">
    <source>
        <dbReference type="EMBL" id="MFD1566901.1"/>
    </source>
</evidence>
<dbReference type="RefSeq" id="WP_267646653.1">
    <property type="nucleotide sequence ID" value="NZ_JANHGR010000001.1"/>
</dbReference>
<keyword evidence="2" id="KW-1185">Reference proteome</keyword>
<dbReference type="AlphaFoldDB" id="A0ABD6BPC0"/>
<accession>A0ABD6BPC0</accession>
<sequence length="296" mass="31581">MSYEWTNVRAPKAAQLNAVESAGSIAFAAGARGLMMERSGTGEWRTLFETGPRGNGSNLLGCGMTTDDRRIWFTGAGGTFGYYDRRSEEVENYATPYDLTDDLTSVSVSGPAGNETLHVTTDSGRVFRASMDQNDLTVDGVAVPRDGATINEVVRIEQDHYLADDAGYLHYSQNGKRWRSHRLAETSVVGVATAANGLCAVTDSHGVHVDISVFGEEGRRKQFPPGISAPNDVSAGGRTFVVCGDSGGVSTMSNKDAPFTPQETGKDKSYRAVELMSDGTIIAVGAEGTISEGRFQ</sequence>
<organism evidence="1 2">
    <name type="scientific">Halolamina litorea</name>
    <dbReference type="NCBI Taxonomy" id="1515593"/>
    <lineage>
        <taxon>Archaea</taxon>
        <taxon>Methanobacteriati</taxon>
        <taxon>Methanobacteriota</taxon>
        <taxon>Stenosarchaea group</taxon>
        <taxon>Halobacteria</taxon>
        <taxon>Halobacteriales</taxon>
        <taxon>Haloferacaceae</taxon>
    </lineage>
</organism>
<dbReference type="EMBL" id="JBHUCZ010000002">
    <property type="protein sequence ID" value="MFD1566901.1"/>
    <property type="molecule type" value="Genomic_DNA"/>
</dbReference>
<proteinExistence type="predicted"/>
<evidence type="ECO:0000313" key="2">
    <source>
        <dbReference type="Proteomes" id="UP001597139"/>
    </source>
</evidence>
<dbReference type="Proteomes" id="UP001597139">
    <property type="component" value="Unassembled WGS sequence"/>
</dbReference>
<name>A0ABD6BPC0_9EURY</name>
<comment type="caution">
    <text evidence="1">The sequence shown here is derived from an EMBL/GenBank/DDBJ whole genome shotgun (WGS) entry which is preliminary data.</text>
</comment>
<protein>
    <submittedName>
        <fullName evidence="1">Uncharacterized protein</fullName>
    </submittedName>
</protein>
<gene>
    <name evidence="1" type="ORF">ACFSAU_05295</name>
</gene>
<reference evidence="1 2" key="1">
    <citation type="journal article" date="2019" name="Int. J. Syst. Evol. Microbiol.">
        <title>The Global Catalogue of Microorganisms (GCM) 10K type strain sequencing project: providing services to taxonomists for standard genome sequencing and annotation.</title>
        <authorList>
            <consortium name="The Broad Institute Genomics Platform"/>
            <consortium name="The Broad Institute Genome Sequencing Center for Infectious Disease"/>
            <person name="Wu L."/>
            <person name="Ma J."/>
        </authorList>
    </citation>
    <scope>NUCLEOTIDE SEQUENCE [LARGE SCALE GENOMIC DNA]</scope>
    <source>
        <strain evidence="1 2">CGMCC 1.12859</strain>
    </source>
</reference>